<organism evidence="7 8">
    <name type="scientific">Natronomicrosphaera hydrolytica</name>
    <dbReference type="NCBI Taxonomy" id="3242702"/>
    <lineage>
        <taxon>Bacteria</taxon>
        <taxon>Pseudomonadati</taxon>
        <taxon>Planctomycetota</taxon>
        <taxon>Phycisphaerae</taxon>
        <taxon>Phycisphaerales</taxon>
        <taxon>Phycisphaeraceae</taxon>
        <taxon>Natronomicrosphaera</taxon>
    </lineage>
</organism>
<evidence type="ECO:0000256" key="5">
    <source>
        <dbReference type="ARBA" id="ARBA00023136"/>
    </source>
</evidence>
<feature type="transmembrane region" description="Helical" evidence="6">
    <location>
        <begin position="159"/>
        <end position="179"/>
    </location>
</feature>
<gene>
    <name evidence="7" type="ORF">ACERK3_18030</name>
</gene>
<feature type="transmembrane region" description="Helical" evidence="6">
    <location>
        <begin position="93"/>
        <end position="118"/>
    </location>
</feature>
<feature type="transmembrane region" description="Helical" evidence="6">
    <location>
        <begin position="215"/>
        <end position="233"/>
    </location>
</feature>
<feature type="transmembrane region" description="Helical" evidence="6">
    <location>
        <begin position="54"/>
        <end position="72"/>
    </location>
</feature>
<evidence type="ECO:0000256" key="3">
    <source>
        <dbReference type="ARBA" id="ARBA00022692"/>
    </source>
</evidence>
<keyword evidence="5 6" id="KW-0472">Membrane</keyword>
<accession>A0ABV4UAL4</accession>
<dbReference type="PANTHER" id="PTHR30294">
    <property type="entry name" value="MEMBRANE COMPONENT OF ABC TRANSPORTER YHHJ-RELATED"/>
    <property type="match status" value="1"/>
</dbReference>
<dbReference type="Pfam" id="PF12730">
    <property type="entry name" value="ABC2_membrane_4"/>
    <property type="match status" value="1"/>
</dbReference>
<dbReference type="Proteomes" id="UP001575105">
    <property type="component" value="Unassembled WGS sequence"/>
</dbReference>
<reference evidence="7 8" key="1">
    <citation type="submission" date="2024-08" db="EMBL/GenBank/DDBJ databases">
        <title>Whole-genome sequencing of halo(alkali)philic microorganisms from hypersaline lakes.</title>
        <authorList>
            <person name="Sorokin D.Y."/>
            <person name="Merkel A.Y."/>
            <person name="Messina E."/>
            <person name="Yakimov M."/>
        </authorList>
    </citation>
    <scope>NUCLEOTIDE SEQUENCE [LARGE SCALE GENOMIC DNA]</scope>
    <source>
        <strain evidence="7 8">AB-hyl4</strain>
    </source>
</reference>
<evidence type="ECO:0000256" key="1">
    <source>
        <dbReference type="ARBA" id="ARBA00004651"/>
    </source>
</evidence>
<keyword evidence="3 6" id="KW-0812">Transmembrane</keyword>
<dbReference type="PANTHER" id="PTHR30294:SF29">
    <property type="entry name" value="MULTIDRUG ABC TRANSPORTER PERMEASE YBHS-RELATED"/>
    <property type="match status" value="1"/>
</dbReference>
<evidence type="ECO:0000313" key="8">
    <source>
        <dbReference type="Proteomes" id="UP001575105"/>
    </source>
</evidence>
<evidence type="ECO:0000313" key="7">
    <source>
        <dbReference type="EMBL" id="MFA9480175.1"/>
    </source>
</evidence>
<evidence type="ECO:0000256" key="2">
    <source>
        <dbReference type="ARBA" id="ARBA00022475"/>
    </source>
</evidence>
<protein>
    <submittedName>
        <fullName evidence="7">ABC transporter permease</fullName>
    </submittedName>
</protein>
<feature type="transmembrane region" description="Helical" evidence="6">
    <location>
        <begin position="130"/>
        <end position="152"/>
    </location>
</feature>
<proteinExistence type="predicted"/>
<dbReference type="RefSeq" id="WP_425347097.1">
    <property type="nucleotide sequence ID" value="NZ_JBGUBD010000016.1"/>
</dbReference>
<keyword evidence="2" id="KW-1003">Cell membrane</keyword>
<comment type="caution">
    <text evidence="7">The sequence shown here is derived from an EMBL/GenBank/DDBJ whole genome shotgun (WGS) entry which is preliminary data.</text>
</comment>
<dbReference type="EMBL" id="JBGUBD010000016">
    <property type="protein sequence ID" value="MFA9480175.1"/>
    <property type="molecule type" value="Genomic_DNA"/>
</dbReference>
<keyword evidence="8" id="KW-1185">Reference proteome</keyword>
<keyword evidence="4 6" id="KW-1133">Transmembrane helix</keyword>
<sequence>MNVITTIARRELSSLFFSPIAYVVLALFTVGAALIFFTSFGQGAHATMRPTFEGVVWLLIFLAPAISMRLISDEFRSGTIEPLMTAPLNDMQVILGKWLGAMGFYLALLLPLVVLAIVLEIHAAPDRGPIVTGLIGLVLVGGLYMAIGIFASATTQNQIIAFLATVFIISLLTFLMFFLPRAGWVMPELRDAMFYLNVNGQFSDFNRGLIDLSNFAYFVTGIALFLFLAVKVLESKRWR</sequence>
<name>A0ABV4UAL4_9BACT</name>
<feature type="transmembrane region" description="Helical" evidence="6">
    <location>
        <begin position="20"/>
        <end position="42"/>
    </location>
</feature>
<comment type="subcellular location">
    <subcellularLocation>
        <location evidence="1">Cell membrane</location>
        <topology evidence="1">Multi-pass membrane protein</topology>
    </subcellularLocation>
</comment>
<evidence type="ECO:0000256" key="6">
    <source>
        <dbReference type="SAM" id="Phobius"/>
    </source>
</evidence>
<evidence type="ECO:0000256" key="4">
    <source>
        <dbReference type="ARBA" id="ARBA00022989"/>
    </source>
</evidence>
<dbReference type="InterPro" id="IPR051449">
    <property type="entry name" value="ABC-2_transporter_component"/>
</dbReference>